<reference evidence="2 3" key="1">
    <citation type="journal article" date="2019" name="Int. J. Syst. Evol. Microbiol.">
        <title>The Global Catalogue of Microorganisms (GCM) 10K type strain sequencing project: providing services to taxonomists for standard genome sequencing and annotation.</title>
        <authorList>
            <consortium name="The Broad Institute Genomics Platform"/>
            <consortium name="The Broad Institute Genome Sequencing Center for Infectious Disease"/>
            <person name="Wu L."/>
            <person name="Ma J."/>
        </authorList>
    </citation>
    <scope>NUCLEOTIDE SEQUENCE [LARGE SCALE GENOMIC DNA]</scope>
    <source>
        <strain evidence="2 3">JCM 11136</strain>
    </source>
</reference>
<protein>
    <recommendedName>
        <fullName evidence="4">Integral membrane protein</fullName>
    </recommendedName>
</protein>
<evidence type="ECO:0000313" key="3">
    <source>
        <dbReference type="Proteomes" id="UP001501578"/>
    </source>
</evidence>
<feature type="transmembrane region" description="Helical" evidence="1">
    <location>
        <begin position="26"/>
        <end position="44"/>
    </location>
</feature>
<comment type="caution">
    <text evidence="2">The sequence shown here is derived from an EMBL/GenBank/DDBJ whole genome shotgun (WGS) entry which is preliminary data.</text>
</comment>
<accession>A0ABN1QV34</accession>
<dbReference type="Proteomes" id="UP001501578">
    <property type="component" value="Unassembled WGS sequence"/>
</dbReference>
<keyword evidence="1" id="KW-1133">Transmembrane helix</keyword>
<feature type="transmembrane region" description="Helical" evidence="1">
    <location>
        <begin position="65"/>
        <end position="84"/>
    </location>
</feature>
<evidence type="ECO:0000256" key="1">
    <source>
        <dbReference type="SAM" id="Phobius"/>
    </source>
</evidence>
<feature type="transmembrane region" description="Helical" evidence="1">
    <location>
        <begin position="119"/>
        <end position="138"/>
    </location>
</feature>
<feature type="transmembrane region" description="Helical" evidence="1">
    <location>
        <begin position="144"/>
        <end position="166"/>
    </location>
</feature>
<proteinExistence type="predicted"/>
<feature type="transmembrane region" description="Helical" evidence="1">
    <location>
        <begin position="96"/>
        <end position="114"/>
    </location>
</feature>
<dbReference type="EMBL" id="BAAAHQ010000041">
    <property type="protein sequence ID" value="GAA0947906.1"/>
    <property type="molecule type" value="Genomic_DNA"/>
</dbReference>
<sequence>MLVGAVGGAIFVLVNAQSPLAGPVVGVLRVLACVAAASVLAMWFKAAREERRNPGTPEGRTMVNRGYVLVVVAEVILLFGGLQVLRALDQPAEMNVGWVALVVGVHFIALAPAWKTWSIAVPGTVLAMLGVAGILMVLAGSPAWVPFVSGVLSGVALLTLTVTYGWRTLSELTHR</sequence>
<name>A0ABN1QV34_9ACTN</name>
<evidence type="ECO:0008006" key="4">
    <source>
        <dbReference type="Google" id="ProtNLM"/>
    </source>
</evidence>
<organism evidence="2 3">
    <name type="scientific">Nonomuraea longicatena</name>
    <dbReference type="NCBI Taxonomy" id="83682"/>
    <lineage>
        <taxon>Bacteria</taxon>
        <taxon>Bacillati</taxon>
        <taxon>Actinomycetota</taxon>
        <taxon>Actinomycetes</taxon>
        <taxon>Streptosporangiales</taxon>
        <taxon>Streptosporangiaceae</taxon>
        <taxon>Nonomuraea</taxon>
    </lineage>
</organism>
<gene>
    <name evidence="2" type="ORF">GCM10009560_64790</name>
</gene>
<keyword evidence="3" id="KW-1185">Reference proteome</keyword>
<keyword evidence="1" id="KW-0472">Membrane</keyword>
<evidence type="ECO:0000313" key="2">
    <source>
        <dbReference type="EMBL" id="GAA0947906.1"/>
    </source>
</evidence>
<keyword evidence="1" id="KW-0812">Transmembrane</keyword>